<evidence type="ECO:0000313" key="1">
    <source>
        <dbReference type="EMBL" id="CAG8707674.1"/>
    </source>
</evidence>
<evidence type="ECO:0000313" key="2">
    <source>
        <dbReference type="Proteomes" id="UP000789342"/>
    </source>
</evidence>
<name>A0A9N9HUW2_9GLOM</name>
<organism evidence="1 2">
    <name type="scientific">Acaulospora morrowiae</name>
    <dbReference type="NCBI Taxonomy" id="94023"/>
    <lineage>
        <taxon>Eukaryota</taxon>
        <taxon>Fungi</taxon>
        <taxon>Fungi incertae sedis</taxon>
        <taxon>Mucoromycota</taxon>
        <taxon>Glomeromycotina</taxon>
        <taxon>Glomeromycetes</taxon>
        <taxon>Diversisporales</taxon>
        <taxon>Acaulosporaceae</taxon>
        <taxon>Acaulospora</taxon>
    </lineage>
</organism>
<proteinExistence type="predicted"/>
<feature type="non-terminal residue" evidence="1">
    <location>
        <position position="42"/>
    </location>
</feature>
<dbReference type="AlphaFoldDB" id="A0A9N9HUW2"/>
<dbReference type="EMBL" id="CAJVPV010018574">
    <property type="protein sequence ID" value="CAG8707674.1"/>
    <property type="molecule type" value="Genomic_DNA"/>
</dbReference>
<protein>
    <submittedName>
        <fullName evidence="1">14033_t:CDS:1</fullName>
    </submittedName>
</protein>
<gene>
    <name evidence="1" type="ORF">AMORRO_LOCUS12515</name>
</gene>
<sequence>MKAPTWDLPNAKSLNYKDDQKKIRVFFEDEIKTMSSSGSNVP</sequence>
<dbReference type="Proteomes" id="UP000789342">
    <property type="component" value="Unassembled WGS sequence"/>
</dbReference>
<accession>A0A9N9HUW2</accession>
<keyword evidence="2" id="KW-1185">Reference proteome</keyword>
<reference evidence="1" key="1">
    <citation type="submission" date="2021-06" db="EMBL/GenBank/DDBJ databases">
        <authorList>
            <person name="Kallberg Y."/>
            <person name="Tangrot J."/>
            <person name="Rosling A."/>
        </authorList>
    </citation>
    <scope>NUCLEOTIDE SEQUENCE</scope>
    <source>
        <strain evidence="1">CL551</strain>
    </source>
</reference>
<comment type="caution">
    <text evidence="1">The sequence shown here is derived from an EMBL/GenBank/DDBJ whole genome shotgun (WGS) entry which is preliminary data.</text>
</comment>